<proteinExistence type="predicted"/>
<reference evidence="2" key="1">
    <citation type="submission" date="2022-11" db="UniProtKB">
        <authorList>
            <consortium name="WormBaseParasite"/>
        </authorList>
    </citation>
    <scope>IDENTIFICATION</scope>
</reference>
<name>A0A915A2Z5_PARUN</name>
<evidence type="ECO:0000313" key="1">
    <source>
        <dbReference type="Proteomes" id="UP000887569"/>
    </source>
</evidence>
<sequence length="39" mass="4743">IFIGIVKVADYFSFFKPYVYANNPENYLFLWIWNLIGYC</sequence>
<protein>
    <submittedName>
        <fullName evidence="2">DNA mismatch repair proteins mutS family domain-containing protein</fullName>
    </submittedName>
</protein>
<dbReference type="AlphaFoldDB" id="A0A915A2Z5"/>
<keyword evidence="1" id="KW-1185">Reference proteome</keyword>
<organism evidence="1 2">
    <name type="scientific">Parascaris univalens</name>
    <name type="common">Nematode worm</name>
    <dbReference type="NCBI Taxonomy" id="6257"/>
    <lineage>
        <taxon>Eukaryota</taxon>
        <taxon>Metazoa</taxon>
        <taxon>Ecdysozoa</taxon>
        <taxon>Nematoda</taxon>
        <taxon>Chromadorea</taxon>
        <taxon>Rhabditida</taxon>
        <taxon>Spirurina</taxon>
        <taxon>Ascaridomorpha</taxon>
        <taxon>Ascaridoidea</taxon>
        <taxon>Ascarididae</taxon>
        <taxon>Parascaris</taxon>
    </lineage>
</organism>
<dbReference type="WBParaSite" id="PgE239_g001_t10">
    <property type="protein sequence ID" value="PgE239_g001_t10"/>
    <property type="gene ID" value="PgE239_g001"/>
</dbReference>
<dbReference type="Proteomes" id="UP000887569">
    <property type="component" value="Unplaced"/>
</dbReference>
<accession>A0A915A2Z5</accession>
<evidence type="ECO:0000313" key="2">
    <source>
        <dbReference type="WBParaSite" id="PgE239_g001_t10"/>
    </source>
</evidence>